<dbReference type="PANTHER" id="PTHR43479:SF11">
    <property type="entry name" value="ACREF_ENVCD OPERON REPRESSOR-RELATED"/>
    <property type="match status" value="1"/>
</dbReference>
<name>A0A3T1D643_9BACL</name>
<sequence length="206" mass="23765">MVRNLRKEQAAETREKLLEAAKTLFAEKGYHATPVRAINRKIDKGDGILYHYFPGGKREILSVLLHESFEYKRNEIKLIHENIGAMTIRDALAAILNRMNELFISDLELIRIMFRENHLLESDETKQLSDFVQGQIHLLAGFLRRSHEKGEIKNLNFKLAARQFLSMGMQGRIGQAVGINLIDDDGDINKYTEDIIDFSLDLWKKP</sequence>
<dbReference type="Gene3D" id="1.10.10.60">
    <property type="entry name" value="Homeodomain-like"/>
    <property type="match status" value="1"/>
</dbReference>
<evidence type="ECO:0000256" key="1">
    <source>
        <dbReference type="ARBA" id="ARBA00023125"/>
    </source>
</evidence>
<dbReference type="InterPro" id="IPR009057">
    <property type="entry name" value="Homeodomain-like_sf"/>
</dbReference>
<dbReference type="PROSITE" id="PS50977">
    <property type="entry name" value="HTH_TETR_2"/>
    <property type="match status" value="1"/>
</dbReference>
<dbReference type="EMBL" id="AP019400">
    <property type="protein sequence ID" value="BBI33546.1"/>
    <property type="molecule type" value="Genomic_DNA"/>
</dbReference>
<evidence type="ECO:0000259" key="3">
    <source>
        <dbReference type="PROSITE" id="PS50977"/>
    </source>
</evidence>
<keyword evidence="5" id="KW-1185">Reference proteome</keyword>
<dbReference type="OrthoDB" id="9814200at2"/>
<dbReference type="Gene3D" id="1.10.357.10">
    <property type="entry name" value="Tetracycline Repressor, domain 2"/>
    <property type="match status" value="1"/>
</dbReference>
<evidence type="ECO:0000256" key="2">
    <source>
        <dbReference type="PROSITE-ProRule" id="PRU00335"/>
    </source>
</evidence>
<protein>
    <recommendedName>
        <fullName evidence="3">HTH tetR-type domain-containing protein</fullName>
    </recommendedName>
</protein>
<reference evidence="4 5" key="1">
    <citation type="submission" date="2019-01" db="EMBL/GenBank/DDBJ databases">
        <title>Complete genome sequence of Cohnella hallensis HS21 isolated from Korean fir (Abies koreana) rhizospheric soil.</title>
        <authorList>
            <person name="Jiang L."/>
            <person name="Kang S.W."/>
            <person name="Kim S."/>
            <person name="Jung J."/>
            <person name="Kim C.Y."/>
            <person name="Kim D.H."/>
            <person name="Kim S.W."/>
            <person name="Lee J."/>
        </authorList>
    </citation>
    <scope>NUCLEOTIDE SEQUENCE [LARGE SCALE GENOMIC DNA]</scope>
    <source>
        <strain evidence="4 5">HS21</strain>
    </source>
</reference>
<dbReference type="Proteomes" id="UP000289856">
    <property type="component" value="Chromosome"/>
</dbReference>
<dbReference type="InterPro" id="IPR050624">
    <property type="entry name" value="HTH-type_Tx_Regulator"/>
</dbReference>
<dbReference type="GO" id="GO:0003677">
    <property type="term" value="F:DNA binding"/>
    <property type="evidence" value="ECO:0007669"/>
    <property type="project" value="UniProtKB-UniRule"/>
</dbReference>
<evidence type="ECO:0000313" key="4">
    <source>
        <dbReference type="EMBL" id="BBI33546.1"/>
    </source>
</evidence>
<feature type="DNA-binding region" description="H-T-H motif" evidence="2">
    <location>
        <begin position="34"/>
        <end position="53"/>
    </location>
</feature>
<dbReference type="SUPFAM" id="SSF48498">
    <property type="entry name" value="Tetracyclin repressor-like, C-terminal domain"/>
    <property type="match status" value="1"/>
</dbReference>
<feature type="domain" description="HTH tetR-type" evidence="3">
    <location>
        <begin position="11"/>
        <end position="71"/>
    </location>
</feature>
<dbReference type="SUPFAM" id="SSF46689">
    <property type="entry name" value="Homeodomain-like"/>
    <property type="match status" value="1"/>
</dbReference>
<dbReference type="KEGG" id="cohn:KCTCHS21_29450"/>
<dbReference type="InterPro" id="IPR001647">
    <property type="entry name" value="HTH_TetR"/>
</dbReference>
<proteinExistence type="predicted"/>
<gene>
    <name evidence="4" type="ORF">KCTCHS21_29450</name>
</gene>
<dbReference type="Pfam" id="PF00440">
    <property type="entry name" value="TetR_N"/>
    <property type="match status" value="1"/>
</dbReference>
<accession>A0A3T1D643</accession>
<organism evidence="4 5">
    <name type="scientific">Cohnella abietis</name>
    <dbReference type="NCBI Taxonomy" id="2507935"/>
    <lineage>
        <taxon>Bacteria</taxon>
        <taxon>Bacillati</taxon>
        <taxon>Bacillota</taxon>
        <taxon>Bacilli</taxon>
        <taxon>Bacillales</taxon>
        <taxon>Paenibacillaceae</taxon>
        <taxon>Cohnella</taxon>
    </lineage>
</organism>
<keyword evidence="1 2" id="KW-0238">DNA-binding</keyword>
<evidence type="ECO:0000313" key="5">
    <source>
        <dbReference type="Proteomes" id="UP000289856"/>
    </source>
</evidence>
<dbReference type="InterPro" id="IPR036271">
    <property type="entry name" value="Tet_transcr_reg_TetR-rel_C_sf"/>
</dbReference>
<dbReference type="PANTHER" id="PTHR43479">
    <property type="entry name" value="ACREF/ENVCD OPERON REPRESSOR-RELATED"/>
    <property type="match status" value="1"/>
</dbReference>
<dbReference type="AlphaFoldDB" id="A0A3T1D643"/>